<gene>
    <name evidence="1" type="ORF">XELAEV_18043082mg</name>
</gene>
<dbReference type="Proteomes" id="UP000694892">
    <property type="component" value="Chromosome 9_10L"/>
</dbReference>
<dbReference type="AlphaFoldDB" id="A0A974H234"/>
<name>A0A974H234_XENLA</name>
<reference evidence="2" key="1">
    <citation type="journal article" date="2016" name="Nature">
        <title>Genome evolution in the allotetraploid frog Xenopus laevis.</title>
        <authorList>
            <person name="Session A.M."/>
            <person name="Uno Y."/>
            <person name="Kwon T."/>
            <person name="Chapman J.A."/>
            <person name="Toyoda A."/>
            <person name="Takahashi S."/>
            <person name="Fukui A."/>
            <person name="Hikosaka A."/>
            <person name="Suzuki A."/>
            <person name="Kondo M."/>
            <person name="van Heeringen S.J."/>
            <person name="Quigley I."/>
            <person name="Heinz S."/>
            <person name="Ogino H."/>
            <person name="Ochi H."/>
            <person name="Hellsten U."/>
            <person name="Lyons J.B."/>
            <person name="Simakov O."/>
            <person name="Putnam N."/>
            <person name="Stites J."/>
            <person name="Kuroki Y."/>
            <person name="Tanaka T."/>
            <person name="Michiue T."/>
            <person name="Watanabe M."/>
            <person name="Bogdanovic O."/>
            <person name="Lister R."/>
            <person name="Georgiou G."/>
            <person name="Paranjpe S.S."/>
            <person name="van Kruijsbergen I."/>
            <person name="Shu S."/>
            <person name="Carlson J."/>
            <person name="Kinoshita T."/>
            <person name="Ohta Y."/>
            <person name="Mawaribuchi S."/>
            <person name="Jenkins J."/>
            <person name="Grimwood J."/>
            <person name="Schmutz J."/>
            <person name="Mitros T."/>
            <person name="Mozaffari S.V."/>
            <person name="Suzuki Y."/>
            <person name="Haramoto Y."/>
            <person name="Yamamoto T.S."/>
            <person name="Takagi C."/>
            <person name="Heald R."/>
            <person name="Miller K."/>
            <person name="Haudenschild C."/>
            <person name="Kitzman J."/>
            <person name="Nakayama T."/>
            <person name="Izutsu Y."/>
            <person name="Robert J."/>
            <person name="Fortriede J."/>
            <person name="Burns K."/>
            <person name="Lotay V."/>
            <person name="Karimi K."/>
            <person name="Yasuoka Y."/>
            <person name="Dichmann D.S."/>
            <person name="Flajnik M.F."/>
            <person name="Houston D.W."/>
            <person name="Shendure J."/>
            <person name="DuPasquier L."/>
            <person name="Vize P.D."/>
            <person name="Zorn A.M."/>
            <person name="Ito M."/>
            <person name="Marcotte E.M."/>
            <person name="Wallingford J.B."/>
            <person name="Ito Y."/>
            <person name="Asashima M."/>
            <person name="Ueno N."/>
            <person name="Matsuda Y."/>
            <person name="Veenstra G.J."/>
            <person name="Fujiyama A."/>
            <person name="Harland R.M."/>
            <person name="Taira M."/>
            <person name="Rokhsar D.S."/>
        </authorList>
    </citation>
    <scope>NUCLEOTIDE SEQUENCE [LARGE SCALE GENOMIC DNA]</scope>
    <source>
        <strain evidence="2">J</strain>
    </source>
</reference>
<dbReference type="EMBL" id="CM004482">
    <property type="protein sequence ID" value="OCT61998.1"/>
    <property type="molecule type" value="Genomic_DNA"/>
</dbReference>
<organism evidence="1 2">
    <name type="scientific">Xenopus laevis</name>
    <name type="common">African clawed frog</name>
    <dbReference type="NCBI Taxonomy" id="8355"/>
    <lineage>
        <taxon>Eukaryota</taxon>
        <taxon>Metazoa</taxon>
        <taxon>Chordata</taxon>
        <taxon>Craniata</taxon>
        <taxon>Vertebrata</taxon>
        <taxon>Euteleostomi</taxon>
        <taxon>Amphibia</taxon>
        <taxon>Batrachia</taxon>
        <taxon>Anura</taxon>
        <taxon>Pipoidea</taxon>
        <taxon>Pipidae</taxon>
        <taxon>Xenopodinae</taxon>
        <taxon>Xenopus</taxon>
        <taxon>Xenopus</taxon>
    </lineage>
</organism>
<sequence length="79" mass="8841">MWSVQSLDHYHVYKVLQLLITTTCQNICLLYVPSFLHIGQPPIPFIIHSSGLVACNLFTRTKSVLDIGPGQLFVKALSD</sequence>
<proteinExistence type="predicted"/>
<accession>A0A974H234</accession>
<evidence type="ECO:0000313" key="1">
    <source>
        <dbReference type="EMBL" id="OCT61998.1"/>
    </source>
</evidence>
<protein>
    <submittedName>
        <fullName evidence="1">Uncharacterized protein</fullName>
    </submittedName>
</protein>
<evidence type="ECO:0000313" key="2">
    <source>
        <dbReference type="Proteomes" id="UP000694892"/>
    </source>
</evidence>